<keyword evidence="7" id="KW-0283">Flagellar rotation</keyword>
<keyword evidence="13" id="KW-0969">Cilium</keyword>
<keyword evidence="13" id="KW-0282">Flagellum</keyword>
<dbReference type="EMBL" id="QFNF01000001">
    <property type="protein sequence ID" value="PZO81135.1"/>
    <property type="molecule type" value="Genomic_DNA"/>
</dbReference>
<keyword evidence="5" id="KW-1003">Cell membrane</keyword>
<comment type="subcellular location">
    <subcellularLocation>
        <location evidence="1">Bacterial flagellum basal body</location>
    </subcellularLocation>
    <subcellularLocation>
        <location evidence="2">Cell membrane</location>
        <topology evidence="2">Peripheral membrane protein</topology>
    </subcellularLocation>
</comment>
<dbReference type="Gene3D" id="3.40.1550.10">
    <property type="entry name" value="CheC-like"/>
    <property type="match status" value="1"/>
</dbReference>
<dbReference type="InterPro" id="IPR001543">
    <property type="entry name" value="FliN-like_C"/>
</dbReference>
<dbReference type="AlphaFoldDB" id="A0A2W5BDJ3"/>
<dbReference type="CDD" id="cd17908">
    <property type="entry name" value="FliM"/>
    <property type="match status" value="1"/>
</dbReference>
<evidence type="ECO:0000256" key="10">
    <source>
        <dbReference type="ARBA" id="ARBA00025044"/>
    </source>
</evidence>
<dbReference type="SUPFAM" id="SSF101801">
    <property type="entry name" value="Surface presentation of antigens (SPOA)"/>
    <property type="match status" value="1"/>
</dbReference>
<reference evidence="13 14" key="1">
    <citation type="submission" date="2017-08" db="EMBL/GenBank/DDBJ databases">
        <title>Infants hospitalized years apart are colonized by the same room-sourced microbial strains.</title>
        <authorList>
            <person name="Brooks B."/>
            <person name="Olm M.R."/>
            <person name="Firek B.A."/>
            <person name="Baker R."/>
            <person name="Thomas B.C."/>
            <person name="Morowitz M.J."/>
            <person name="Banfield J.F."/>
        </authorList>
    </citation>
    <scope>NUCLEOTIDE SEQUENCE [LARGE SCALE GENOMIC DNA]</scope>
    <source>
        <strain evidence="13">S2_018_000_R3_110</strain>
    </source>
</reference>
<evidence type="ECO:0000256" key="8">
    <source>
        <dbReference type="ARBA" id="ARBA00023136"/>
    </source>
</evidence>
<evidence type="ECO:0000313" key="13">
    <source>
        <dbReference type="EMBL" id="PZO81135.1"/>
    </source>
</evidence>
<dbReference type="PANTHER" id="PTHR30034:SF6">
    <property type="entry name" value="YOP PROTEINS TRANSLOCATION PROTEIN Q"/>
    <property type="match status" value="1"/>
</dbReference>
<dbReference type="Pfam" id="PF02154">
    <property type="entry name" value="FliM"/>
    <property type="match status" value="1"/>
</dbReference>
<evidence type="ECO:0000256" key="6">
    <source>
        <dbReference type="ARBA" id="ARBA00022500"/>
    </source>
</evidence>
<keyword evidence="9" id="KW-0975">Bacterial flagellum</keyword>
<accession>A0A2W5BDJ3</accession>
<dbReference type="PANTHER" id="PTHR30034">
    <property type="entry name" value="FLAGELLAR MOTOR SWITCH PROTEIN FLIM"/>
    <property type="match status" value="1"/>
</dbReference>
<name>A0A2W5BDJ3_9SPHN</name>
<evidence type="ECO:0000256" key="5">
    <source>
        <dbReference type="ARBA" id="ARBA00022475"/>
    </source>
</evidence>
<dbReference type="GO" id="GO:0050918">
    <property type="term" value="P:positive chemotaxis"/>
    <property type="evidence" value="ECO:0007669"/>
    <property type="project" value="TreeGrafter"/>
</dbReference>
<evidence type="ECO:0000256" key="7">
    <source>
        <dbReference type="ARBA" id="ARBA00022779"/>
    </source>
</evidence>
<dbReference type="GO" id="GO:0009425">
    <property type="term" value="C:bacterial-type flagellum basal body"/>
    <property type="evidence" value="ECO:0007669"/>
    <property type="project" value="UniProtKB-SubCell"/>
</dbReference>
<evidence type="ECO:0000256" key="2">
    <source>
        <dbReference type="ARBA" id="ARBA00004202"/>
    </source>
</evidence>
<dbReference type="Gene3D" id="2.30.330.10">
    <property type="entry name" value="SpoA-like"/>
    <property type="match status" value="1"/>
</dbReference>
<evidence type="ECO:0000313" key="14">
    <source>
        <dbReference type="Proteomes" id="UP000248614"/>
    </source>
</evidence>
<evidence type="ECO:0000256" key="3">
    <source>
        <dbReference type="ARBA" id="ARBA00011049"/>
    </source>
</evidence>
<dbReference type="InterPro" id="IPR028976">
    <property type="entry name" value="CheC-like_sf"/>
</dbReference>
<gene>
    <name evidence="13" type="ORF">DI632_00770</name>
</gene>
<proteinExistence type="inferred from homology"/>
<evidence type="ECO:0000256" key="9">
    <source>
        <dbReference type="ARBA" id="ARBA00023143"/>
    </source>
</evidence>
<evidence type="ECO:0000256" key="11">
    <source>
        <dbReference type="SAM" id="MobiDB-lite"/>
    </source>
</evidence>
<dbReference type="Pfam" id="PF01052">
    <property type="entry name" value="FliMN_C"/>
    <property type="match status" value="1"/>
</dbReference>
<feature type="domain" description="Flagellar motor switch protein FliN-like C-terminal" evidence="12">
    <location>
        <begin position="241"/>
        <end position="307"/>
    </location>
</feature>
<dbReference type="InterPro" id="IPR036429">
    <property type="entry name" value="SpoA-like_sf"/>
</dbReference>
<keyword evidence="8" id="KW-0472">Membrane</keyword>
<protein>
    <recommendedName>
        <fullName evidence="4">Flagellar motor switch protein FliM</fullName>
    </recommendedName>
</protein>
<comment type="caution">
    <text evidence="13">The sequence shown here is derived from an EMBL/GenBank/DDBJ whole genome shotgun (WGS) entry which is preliminary data.</text>
</comment>
<dbReference type="GO" id="GO:0003774">
    <property type="term" value="F:cytoskeletal motor activity"/>
    <property type="evidence" value="ECO:0007669"/>
    <property type="project" value="InterPro"/>
</dbReference>
<evidence type="ECO:0000256" key="1">
    <source>
        <dbReference type="ARBA" id="ARBA00004117"/>
    </source>
</evidence>
<dbReference type="GO" id="GO:0005886">
    <property type="term" value="C:plasma membrane"/>
    <property type="evidence" value="ECO:0007669"/>
    <property type="project" value="UniProtKB-SubCell"/>
</dbReference>
<keyword evidence="13" id="KW-0966">Cell projection</keyword>
<dbReference type="InterPro" id="IPR001689">
    <property type="entry name" value="Flag_FliM"/>
</dbReference>
<comment type="similarity">
    <text evidence="3">Belongs to the FliM family.</text>
</comment>
<sequence length="317" mass="33693">MVNSPSTTAPERRERARRTPPASHAPSLGAANLNPFGDLHALEHLSARLARSMRQVFEPLLRRGVRSWSEPVEVDRFAGYVAARRADRLTGWVPMTLSTGGSPAIIVFDGAFLLEVLDLFFGGFGEAPSPLPVEFSPAAEAMLRRLAGAIAAPLSEAWGPLAGIGFEPGNPESNPAMMGAIDGEDAVIATRFGIASGEGEPTFIDILYPVAALKPHAPQLSTKVHGRSAPDPKWLSGLTRAVMSVKLPVRSVLAEPVVSLAMLLDLKEGDIIPVSFGPQVPVWVANRRLGTGTVGTANGQAAIRLNTIDPGFEEEFQ</sequence>
<comment type="function">
    <text evidence="10">FliM is one of three proteins (FliG, FliN, FliM) that forms the rotor-mounted switch complex (C ring), located at the base of the basal body. This complex interacts with the CheY and CheZ chemotaxis proteins, in addition to contacting components of the motor that determine the direction of flagellar rotation.</text>
</comment>
<evidence type="ECO:0000256" key="4">
    <source>
        <dbReference type="ARBA" id="ARBA00021898"/>
    </source>
</evidence>
<evidence type="ECO:0000259" key="12">
    <source>
        <dbReference type="Pfam" id="PF01052"/>
    </source>
</evidence>
<organism evidence="13 14">
    <name type="scientific">Sphingomonas hengshuiensis</name>
    <dbReference type="NCBI Taxonomy" id="1609977"/>
    <lineage>
        <taxon>Bacteria</taxon>
        <taxon>Pseudomonadati</taxon>
        <taxon>Pseudomonadota</taxon>
        <taxon>Alphaproteobacteria</taxon>
        <taxon>Sphingomonadales</taxon>
        <taxon>Sphingomonadaceae</taxon>
        <taxon>Sphingomonas</taxon>
    </lineage>
</organism>
<dbReference type="GO" id="GO:0071978">
    <property type="term" value="P:bacterial-type flagellum-dependent swarming motility"/>
    <property type="evidence" value="ECO:0007669"/>
    <property type="project" value="TreeGrafter"/>
</dbReference>
<feature type="region of interest" description="Disordered" evidence="11">
    <location>
        <begin position="1"/>
        <end position="29"/>
    </location>
</feature>
<keyword evidence="6" id="KW-0145">Chemotaxis</keyword>
<dbReference type="Proteomes" id="UP000248614">
    <property type="component" value="Unassembled WGS sequence"/>
</dbReference>